<feature type="domain" description="Low molecular weight protein antigen 6 PH" evidence="3">
    <location>
        <begin position="63"/>
        <end position="123"/>
    </location>
</feature>
<evidence type="ECO:0000256" key="1">
    <source>
        <dbReference type="SAM" id="MobiDB-lite"/>
    </source>
</evidence>
<accession>A0A9E8MLP2</accession>
<feature type="transmembrane region" description="Helical" evidence="2">
    <location>
        <begin position="20"/>
        <end position="37"/>
    </location>
</feature>
<name>A0A9E8MLP2_9MICO</name>
<keyword evidence="2" id="KW-1133">Transmembrane helix</keyword>
<keyword evidence="2" id="KW-0472">Membrane</keyword>
<sequence length="205" mass="21834">MSARGGGKPVIVWSRFNRGVAIAAWVFSAVIAISLLFAPDARYLTVLAVPVALSLLAWAIYWRPRVVVDGEAVELVNATRSVRIPWEAVTGVTTRFALTISTEKGRYPATGAPAPGAYGTYAANRELSRDVRERAVRPDSYRQSGELEGTDSGEASAVVLQHWDAWSRAGGRRGPAPVVVTWHPTAIGATTAATALAVLALITLP</sequence>
<evidence type="ECO:0000313" key="5">
    <source>
        <dbReference type="Proteomes" id="UP001164706"/>
    </source>
</evidence>
<dbReference type="EMBL" id="CP113089">
    <property type="protein sequence ID" value="WAB81764.1"/>
    <property type="molecule type" value="Genomic_DNA"/>
</dbReference>
<dbReference type="RefSeq" id="WP_267781553.1">
    <property type="nucleotide sequence ID" value="NZ_CP113089.1"/>
</dbReference>
<keyword evidence="2" id="KW-0812">Transmembrane</keyword>
<gene>
    <name evidence="4" type="ORF">OVN18_01720</name>
</gene>
<dbReference type="KEGG" id="mdb:OVN18_01720"/>
<organism evidence="4 5">
    <name type="scientific">Microcella daejeonensis</name>
    <dbReference type="NCBI Taxonomy" id="2994971"/>
    <lineage>
        <taxon>Bacteria</taxon>
        <taxon>Bacillati</taxon>
        <taxon>Actinomycetota</taxon>
        <taxon>Actinomycetes</taxon>
        <taxon>Micrococcales</taxon>
        <taxon>Microbacteriaceae</taxon>
        <taxon>Microcella</taxon>
    </lineage>
</organism>
<protein>
    <submittedName>
        <fullName evidence="4">PH domain-containing protein</fullName>
    </submittedName>
</protein>
<dbReference type="AlphaFoldDB" id="A0A9E8MLP2"/>
<reference evidence="4" key="1">
    <citation type="submission" date="2022-11" db="EMBL/GenBank/DDBJ databases">
        <title>Description of Microcella daejonensis nov. sp, isolated from riverside soil.</title>
        <authorList>
            <person name="Molina K.M."/>
            <person name="Kim S.B."/>
        </authorList>
    </citation>
    <scope>NUCLEOTIDE SEQUENCE</scope>
    <source>
        <strain evidence="4">MMS21-STM12</strain>
    </source>
</reference>
<dbReference type="InterPro" id="IPR019692">
    <property type="entry name" value="CFP-6_PH"/>
</dbReference>
<feature type="region of interest" description="Disordered" evidence="1">
    <location>
        <begin position="131"/>
        <end position="153"/>
    </location>
</feature>
<dbReference type="Pfam" id="PF10756">
    <property type="entry name" value="bPH_6"/>
    <property type="match status" value="1"/>
</dbReference>
<proteinExistence type="predicted"/>
<dbReference type="Proteomes" id="UP001164706">
    <property type="component" value="Chromosome"/>
</dbReference>
<feature type="compositionally biased region" description="Basic and acidic residues" evidence="1">
    <location>
        <begin position="131"/>
        <end position="140"/>
    </location>
</feature>
<keyword evidence="5" id="KW-1185">Reference proteome</keyword>
<evidence type="ECO:0000313" key="4">
    <source>
        <dbReference type="EMBL" id="WAB81764.1"/>
    </source>
</evidence>
<feature type="transmembrane region" description="Helical" evidence="2">
    <location>
        <begin position="43"/>
        <end position="62"/>
    </location>
</feature>
<evidence type="ECO:0000256" key="2">
    <source>
        <dbReference type="SAM" id="Phobius"/>
    </source>
</evidence>
<evidence type="ECO:0000259" key="3">
    <source>
        <dbReference type="Pfam" id="PF10756"/>
    </source>
</evidence>